<evidence type="ECO:0000256" key="9">
    <source>
        <dbReference type="SAM" id="MobiDB-lite"/>
    </source>
</evidence>
<dbReference type="EMBL" id="FONG01000004">
    <property type="protein sequence ID" value="SFE67953.1"/>
    <property type="molecule type" value="Genomic_DNA"/>
</dbReference>
<feature type="transmembrane region" description="Helical" evidence="10">
    <location>
        <begin position="219"/>
        <end position="235"/>
    </location>
</feature>
<keyword evidence="7 10" id="KW-0472">Membrane</keyword>
<evidence type="ECO:0000313" key="12">
    <source>
        <dbReference type="EMBL" id="SFE67953.1"/>
    </source>
</evidence>
<evidence type="ECO:0000256" key="2">
    <source>
        <dbReference type="ARBA" id="ARBA00007783"/>
    </source>
</evidence>
<proteinExistence type="inferred from homology"/>
<dbReference type="GO" id="GO:0140359">
    <property type="term" value="F:ABC-type transporter activity"/>
    <property type="evidence" value="ECO:0007669"/>
    <property type="project" value="InterPro"/>
</dbReference>
<feature type="transmembrane region" description="Helical" evidence="10">
    <location>
        <begin position="247"/>
        <end position="268"/>
    </location>
</feature>
<organism evidence="12 13">
    <name type="scientific">Actinacidiphila alni</name>
    <dbReference type="NCBI Taxonomy" id="380248"/>
    <lineage>
        <taxon>Bacteria</taxon>
        <taxon>Bacillati</taxon>
        <taxon>Actinomycetota</taxon>
        <taxon>Actinomycetes</taxon>
        <taxon>Kitasatosporales</taxon>
        <taxon>Streptomycetaceae</taxon>
        <taxon>Actinacidiphila</taxon>
    </lineage>
</organism>
<evidence type="ECO:0000256" key="6">
    <source>
        <dbReference type="ARBA" id="ARBA00022989"/>
    </source>
</evidence>
<keyword evidence="3" id="KW-0813">Transport</keyword>
<evidence type="ECO:0000256" key="7">
    <source>
        <dbReference type="ARBA" id="ARBA00023136"/>
    </source>
</evidence>
<feature type="transmembrane region" description="Helical" evidence="10">
    <location>
        <begin position="82"/>
        <end position="103"/>
    </location>
</feature>
<dbReference type="GO" id="GO:0043190">
    <property type="term" value="C:ATP-binding cassette (ABC) transporter complex"/>
    <property type="evidence" value="ECO:0007669"/>
    <property type="project" value="InterPro"/>
</dbReference>
<dbReference type="GO" id="GO:0046677">
    <property type="term" value="P:response to antibiotic"/>
    <property type="evidence" value="ECO:0007669"/>
    <property type="project" value="UniProtKB-KW"/>
</dbReference>
<evidence type="ECO:0000256" key="3">
    <source>
        <dbReference type="ARBA" id="ARBA00022448"/>
    </source>
</evidence>
<dbReference type="PANTHER" id="PTHR30413:SF8">
    <property type="entry name" value="TRANSPORT PERMEASE PROTEIN"/>
    <property type="match status" value="1"/>
</dbReference>
<keyword evidence="5 10" id="KW-0812">Transmembrane</keyword>
<name>A0A1I2CJG5_9ACTN</name>
<comment type="subcellular location">
    <subcellularLocation>
        <location evidence="1">Cell inner membrane</location>
        <topology evidence="1">Multi-pass membrane protein</topology>
    </subcellularLocation>
</comment>
<feature type="transmembrane region" description="Helical" evidence="10">
    <location>
        <begin position="109"/>
        <end position="127"/>
    </location>
</feature>
<comment type="similarity">
    <text evidence="2">Belongs to the ABC-2 integral membrane protein family.</text>
</comment>
<keyword evidence="8" id="KW-0046">Antibiotic resistance</keyword>
<dbReference type="Proteomes" id="UP000199323">
    <property type="component" value="Unassembled WGS sequence"/>
</dbReference>
<dbReference type="InterPro" id="IPR013525">
    <property type="entry name" value="ABC2_TM"/>
</dbReference>
<reference evidence="12 13" key="1">
    <citation type="submission" date="2016-10" db="EMBL/GenBank/DDBJ databases">
        <authorList>
            <person name="de Groot N.N."/>
        </authorList>
    </citation>
    <scope>NUCLEOTIDE SEQUENCE [LARGE SCALE GENOMIC DNA]</scope>
    <source>
        <strain evidence="12 13">CGMCC 4.3510</strain>
    </source>
</reference>
<protein>
    <submittedName>
        <fullName evidence="12">Teichoic acid transport system permease protein</fullName>
    </submittedName>
</protein>
<feature type="region of interest" description="Disordered" evidence="9">
    <location>
        <begin position="1"/>
        <end position="21"/>
    </location>
</feature>
<evidence type="ECO:0000256" key="10">
    <source>
        <dbReference type="SAM" id="Phobius"/>
    </source>
</evidence>
<evidence type="ECO:0000313" key="13">
    <source>
        <dbReference type="Proteomes" id="UP000199323"/>
    </source>
</evidence>
<dbReference type="RefSeq" id="WP_093712990.1">
    <property type="nucleotide sequence ID" value="NZ_FONG01000004.1"/>
</dbReference>
<gene>
    <name evidence="12" type="ORF">SAMN05216251_104338</name>
</gene>
<evidence type="ECO:0000259" key="11">
    <source>
        <dbReference type="Pfam" id="PF01061"/>
    </source>
</evidence>
<feature type="transmembrane region" description="Helical" evidence="10">
    <location>
        <begin position="280"/>
        <end position="300"/>
    </location>
</feature>
<evidence type="ECO:0000256" key="1">
    <source>
        <dbReference type="ARBA" id="ARBA00004429"/>
    </source>
</evidence>
<dbReference type="InterPro" id="IPR000412">
    <property type="entry name" value="ABC_2_transport"/>
</dbReference>
<keyword evidence="4" id="KW-1003">Cell membrane</keyword>
<dbReference type="AlphaFoldDB" id="A0A1I2CJG5"/>
<dbReference type="PRINTS" id="PR00164">
    <property type="entry name" value="ABC2TRNSPORT"/>
</dbReference>
<dbReference type="Pfam" id="PF01061">
    <property type="entry name" value="ABC2_membrane"/>
    <property type="match status" value="1"/>
</dbReference>
<evidence type="ECO:0000256" key="4">
    <source>
        <dbReference type="ARBA" id="ARBA00022475"/>
    </source>
</evidence>
<evidence type="ECO:0000256" key="8">
    <source>
        <dbReference type="ARBA" id="ARBA00023251"/>
    </source>
</evidence>
<feature type="transmembrane region" description="Helical" evidence="10">
    <location>
        <begin position="187"/>
        <end position="207"/>
    </location>
</feature>
<accession>A0A1I2CJG5</accession>
<dbReference type="STRING" id="380248.SAMN05216251_104338"/>
<dbReference type="OrthoDB" id="4186295at2"/>
<dbReference type="GO" id="GO:0015920">
    <property type="term" value="P:lipopolysaccharide transport"/>
    <property type="evidence" value="ECO:0007669"/>
    <property type="project" value="TreeGrafter"/>
</dbReference>
<dbReference type="PANTHER" id="PTHR30413">
    <property type="entry name" value="INNER MEMBRANE TRANSPORT PERMEASE"/>
    <property type="match status" value="1"/>
</dbReference>
<keyword evidence="6 10" id="KW-1133">Transmembrane helix</keyword>
<keyword evidence="13" id="KW-1185">Reference proteome</keyword>
<evidence type="ECO:0000256" key="5">
    <source>
        <dbReference type="ARBA" id="ARBA00022692"/>
    </source>
</evidence>
<feature type="domain" description="ABC-2 type transporter transmembrane" evidence="11">
    <location>
        <begin position="71"/>
        <end position="264"/>
    </location>
</feature>
<sequence length="310" mass="33549">MSVASAAPPVRPPARSPAPAMDRPVPPAVLAAAHGLTVCGARPGIVEYTRRLWARRHFVTAFAAARQEALYTEARLGQLWQVLTPLLNAAVYFLIFGMLLGAGRGVPDYIPFLCTGIFVFTFTQTAVQTGARSLTDNVGLVRALHFPRACLPIAATLLQLRQLLLSLGVLTVILVAEGIPFTTRWLLAVPALFLLTVFNTGLALAMARIGARTTDFAQVLPFVTRTWMYVSGIFYDLSRISSGAPHAVVLLLDVNPALVYVGLMRFALIDSVTREQLPPHIWPLAAGWAAVAGCAGYAFFWSSEEEYGRG</sequence>